<dbReference type="KEGG" id="bman:114248174"/>
<name>A0A6J2K9Z1_BOMMA</name>
<feature type="transmembrane region" description="Helical" evidence="9">
    <location>
        <begin position="555"/>
        <end position="578"/>
    </location>
</feature>
<accession>A0A6J2K9Z1</accession>
<evidence type="ECO:0000256" key="8">
    <source>
        <dbReference type="ARBA" id="ARBA00023180"/>
    </source>
</evidence>
<feature type="domain" description="Ionotropic glutamate receptor C-terminal" evidence="10">
    <location>
        <begin position="310"/>
        <end position="424"/>
    </location>
</feature>
<dbReference type="Proteomes" id="UP000504629">
    <property type="component" value="Unplaced"/>
</dbReference>
<evidence type="ECO:0000256" key="4">
    <source>
        <dbReference type="ARBA" id="ARBA00022692"/>
    </source>
</evidence>
<keyword evidence="3" id="KW-1003">Cell membrane</keyword>
<evidence type="ECO:0000256" key="6">
    <source>
        <dbReference type="ARBA" id="ARBA00023136"/>
    </source>
</evidence>
<keyword evidence="5 9" id="KW-1133">Transmembrane helix</keyword>
<keyword evidence="12" id="KW-1185">Reference proteome</keyword>
<keyword evidence="8" id="KW-0325">Glycoprotein</keyword>
<dbReference type="InterPro" id="IPR057074">
    <property type="entry name" value="IR75A_N"/>
</dbReference>
<protein>
    <submittedName>
        <fullName evidence="13">Ionotropic receptor 75a-like</fullName>
    </submittedName>
</protein>
<dbReference type="GO" id="GO:0015276">
    <property type="term" value="F:ligand-gated monoatomic ion channel activity"/>
    <property type="evidence" value="ECO:0007669"/>
    <property type="project" value="InterPro"/>
</dbReference>
<gene>
    <name evidence="13" type="primary">LOC114248174</name>
</gene>
<evidence type="ECO:0000256" key="2">
    <source>
        <dbReference type="ARBA" id="ARBA00008685"/>
    </source>
</evidence>
<comment type="subcellular location">
    <subcellularLocation>
        <location evidence="1">Cell membrane</location>
        <topology evidence="1">Multi-pass membrane protein</topology>
    </subcellularLocation>
</comment>
<dbReference type="Gene3D" id="1.10.287.70">
    <property type="match status" value="1"/>
</dbReference>
<dbReference type="SUPFAM" id="SSF53850">
    <property type="entry name" value="Periplasmic binding protein-like II"/>
    <property type="match status" value="1"/>
</dbReference>
<dbReference type="Pfam" id="PF24576">
    <property type="entry name" value="IR75A_N"/>
    <property type="match status" value="1"/>
</dbReference>
<proteinExistence type="inferred from homology"/>
<dbReference type="PANTHER" id="PTHR42643">
    <property type="entry name" value="IONOTROPIC RECEPTOR 20A-RELATED"/>
    <property type="match status" value="1"/>
</dbReference>
<evidence type="ECO:0000256" key="1">
    <source>
        <dbReference type="ARBA" id="ARBA00004651"/>
    </source>
</evidence>
<dbReference type="OrthoDB" id="9997229at2759"/>
<dbReference type="Gene3D" id="3.40.190.10">
    <property type="entry name" value="Periplasmic binding protein-like II"/>
    <property type="match status" value="1"/>
</dbReference>
<dbReference type="InterPro" id="IPR001320">
    <property type="entry name" value="Iontro_rcpt_C"/>
</dbReference>
<evidence type="ECO:0000256" key="7">
    <source>
        <dbReference type="ARBA" id="ARBA00023170"/>
    </source>
</evidence>
<evidence type="ECO:0000256" key="3">
    <source>
        <dbReference type="ARBA" id="ARBA00022475"/>
    </source>
</evidence>
<dbReference type="GO" id="GO:0050906">
    <property type="term" value="P:detection of stimulus involved in sensory perception"/>
    <property type="evidence" value="ECO:0007669"/>
    <property type="project" value="UniProtKB-ARBA"/>
</dbReference>
<dbReference type="Pfam" id="PF00060">
    <property type="entry name" value="Lig_chan"/>
    <property type="match status" value="1"/>
</dbReference>
<dbReference type="GO" id="GO:0005886">
    <property type="term" value="C:plasma membrane"/>
    <property type="evidence" value="ECO:0007669"/>
    <property type="project" value="UniProtKB-SubCell"/>
</dbReference>
<dbReference type="InterPro" id="IPR052192">
    <property type="entry name" value="Insect_Ionotropic_Sensory_Rcpt"/>
</dbReference>
<evidence type="ECO:0000313" key="12">
    <source>
        <dbReference type="Proteomes" id="UP000504629"/>
    </source>
</evidence>
<evidence type="ECO:0000256" key="5">
    <source>
        <dbReference type="ARBA" id="ARBA00022989"/>
    </source>
</evidence>
<dbReference type="GeneID" id="114248174"/>
<dbReference type="RefSeq" id="XP_028037134.1">
    <property type="nucleotide sequence ID" value="XM_028181333.1"/>
</dbReference>
<comment type="similarity">
    <text evidence="2">Belongs to the glutamate-gated ion channel (TC 1.A.10.1) family.</text>
</comment>
<keyword evidence="7" id="KW-0675">Receptor</keyword>
<evidence type="ECO:0000259" key="11">
    <source>
        <dbReference type="Pfam" id="PF24576"/>
    </source>
</evidence>
<reference evidence="13" key="1">
    <citation type="submission" date="2025-08" db="UniProtKB">
        <authorList>
            <consortium name="RefSeq"/>
        </authorList>
    </citation>
    <scope>IDENTIFICATION</scope>
    <source>
        <tissue evidence="13">Silk gland</tissue>
    </source>
</reference>
<dbReference type="PANTHER" id="PTHR42643:SF33">
    <property type="entry name" value="GLUTAMATE RECEPTOR 2-LIKE PROTEIN"/>
    <property type="match status" value="1"/>
</dbReference>
<dbReference type="AlphaFoldDB" id="A0A6J2K9Z1"/>
<keyword evidence="4 9" id="KW-0812">Transmembrane</keyword>
<organism evidence="12 13">
    <name type="scientific">Bombyx mandarina</name>
    <name type="common">Wild silk moth</name>
    <name type="synonym">Wild silkworm</name>
    <dbReference type="NCBI Taxonomy" id="7092"/>
    <lineage>
        <taxon>Eukaryota</taxon>
        <taxon>Metazoa</taxon>
        <taxon>Ecdysozoa</taxon>
        <taxon>Arthropoda</taxon>
        <taxon>Hexapoda</taxon>
        <taxon>Insecta</taxon>
        <taxon>Pterygota</taxon>
        <taxon>Neoptera</taxon>
        <taxon>Endopterygota</taxon>
        <taxon>Lepidoptera</taxon>
        <taxon>Glossata</taxon>
        <taxon>Ditrysia</taxon>
        <taxon>Bombycoidea</taxon>
        <taxon>Bombycidae</taxon>
        <taxon>Bombycinae</taxon>
        <taxon>Bombyx</taxon>
    </lineage>
</organism>
<evidence type="ECO:0000256" key="9">
    <source>
        <dbReference type="SAM" id="Phobius"/>
    </source>
</evidence>
<feature type="domain" description="Ionotropic receptor 75a N-terminal" evidence="11">
    <location>
        <begin position="15"/>
        <end position="189"/>
    </location>
</feature>
<sequence length="594" mass="67008">MSLIIKELPNFIFRFFVSKKLGYVTAFLCWSPGYLLQFSRVARDGSLRVNIQNDFANAPELPAYDYRREGVVLDLNCPNSKLILEKASKNRAFIHRYTWLLIHNSTYKLETIQKILSDAAVLPDADVTWCAADDILDIHRLNEHQPYVVMDLGLSVNSTVEGLDAVWSTIPTAATRRRHLNNLTINAVVIVSQPQYFKGWSDLSNRQIDTFPKLTYPMLMLSAEDLRFRFNLKQVDEYGVELNGSFTGTVGLLQRGRAELGVASMFMRSDRWRVLHFSSETVAVLNAFMFRAPAQSSVSNIFLLPLSRGVWCCAAALLCSSAVLLAVLSSRLVATDPTLELLTLPEIFVFSIGTVCQQGFYIMPKLSSIRMIMFLTLLTSLFTFTAYSAKIVAILQTPSAAVRTVADLADSHMDVGIQETTYKKVYYAESTDPSILRLFHRKVAPLGERVYMSVVEGVERMRTGLFAFQVERSSGYEIISKTFTESEKCGLMEIEAFKLPMVAVPLRKHSGYRELFGTRLRWQREVGLMSRVRAIWLAARPRCEGRGVGFRAVRLLDMLPALQMLAAGGLVAVVLLILENVYHHYSRTGNVLRR</sequence>
<evidence type="ECO:0000259" key="10">
    <source>
        <dbReference type="Pfam" id="PF00060"/>
    </source>
</evidence>
<keyword evidence="6 9" id="KW-0472">Membrane</keyword>
<evidence type="ECO:0000313" key="13">
    <source>
        <dbReference type="RefSeq" id="XP_028037134.1"/>
    </source>
</evidence>